<protein>
    <recommendedName>
        <fullName evidence="5">TAZ-type domain-containing protein</fullName>
    </recommendedName>
</protein>
<evidence type="ECO:0000256" key="3">
    <source>
        <dbReference type="ARBA" id="ARBA00022833"/>
    </source>
</evidence>
<dbReference type="EMBL" id="CATQJL010000223">
    <property type="protein sequence ID" value="CAJ0600221.1"/>
    <property type="molecule type" value="Genomic_DNA"/>
</dbReference>
<dbReference type="SUPFAM" id="SSF57933">
    <property type="entry name" value="TAZ domain"/>
    <property type="match status" value="1"/>
</dbReference>
<sequence>MDNSLPVELEEFGSKEEVRDYLGGLIHALRSHKPCSNVRRDDPLWCGKISCMRLGSRWCHMHECTHNQRNCTDKDCLRSQAVISHWVNCTNTTCFVCSPWIRPRLLESQPKRFLNDIFGSHCFLGRIVSPIINKNRAQPSGGKHYEFVCAEKQIKDDRYRMFAMVNEVTAASINEKLSKLQKNCSKTSASADYPCTDKPGPSGYNGEDIIPIIIEAPCSNCEEV</sequence>
<feature type="zinc finger region" description="TAZ-type" evidence="4">
    <location>
        <begin position="11"/>
        <end position="100"/>
    </location>
</feature>
<proteinExistence type="predicted"/>
<evidence type="ECO:0000313" key="7">
    <source>
        <dbReference type="Proteomes" id="UP001176961"/>
    </source>
</evidence>
<accession>A0AA36GY00</accession>
<evidence type="ECO:0000256" key="2">
    <source>
        <dbReference type="ARBA" id="ARBA00022771"/>
    </source>
</evidence>
<keyword evidence="3 4" id="KW-0862">Zinc</keyword>
<dbReference type="GO" id="GO:0008270">
    <property type="term" value="F:zinc ion binding"/>
    <property type="evidence" value="ECO:0007669"/>
    <property type="project" value="UniProtKB-KW"/>
</dbReference>
<gene>
    <name evidence="6" type="ORF">CYNAS_LOCUS12204</name>
</gene>
<evidence type="ECO:0000259" key="5">
    <source>
        <dbReference type="PROSITE" id="PS50134"/>
    </source>
</evidence>
<dbReference type="PROSITE" id="PS50134">
    <property type="entry name" value="ZF_TAZ"/>
    <property type="match status" value="1"/>
</dbReference>
<evidence type="ECO:0000313" key="6">
    <source>
        <dbReference type="EMBL" id="CAJ0600221.1"/>
    </source>
</evidence>
<evidence type="ECO:0000256" key="1">
    <source>
        <dbReference type="ARBA" id="ARBA00022723"/>
    </source>
</evidence>
<dbReference type="Gene3D" id="1.20.1020.10">
    <property type="entry name" value="TAZ domain"/>
    <property type="match status" value="1"/>
</dbReference>
<dbReference type="Pfam" id="PF02135">
    <property type="entry name" value="zf-TAZ"/>
    <property type="match status" value="1"/>
</dbReference>
<comment type="caution">
    <text evidence="6">The sequence shown here is derived from an EMBL/GenBank/DDBJ whole genome shotgun (WGS) entry which is preliminary data.</text>
</comment>
<keyword evidence="2 4" id="KW-0863">Zinc-finger</keyword>
<dbReference type="InterPro" id="IPR035898">
    <property type="entry name" value="TAZ_dom_sf"/>
</dbReference>
<dbReference type="AlphaFoldDB" id="A0AA36GY00"/>
<evidence type="ECO:0000256" key="4">
    <source>
        <dbReference type="PROSITE-ProRule" id="PRU00203"/>
    </source>
</evidence>
<dbReference type="Proteomes" id="UP001176961">
    <property type="component" value="Unassembled WGS sequence"/>
</dbReference>
<dbReference type="InterPro" id="IPR000197">
    <property type="entry name" value="Znf_TAZ"/>
</dbReference>
<keyword evidence="7" id="KW-1185">Reference proteome</keyword>
<organism evidence="6 7">
    <name type="scientific">Cylicocyclus nassatus</name>
    <name type="common">Nematode worm</name>
    <dbReference type="NCBI Taxonomy" id="53992"/>
    <lineage>
        <taxon>Eukaryota</taxon>
        <taxon>Metazoa</taxon>
        <taxon>Ecdysozoa</taxon>
        <taxon>Nematoda</taxon>
        <taxon>Chromadorea</taxon>
        <taxon>Rhabditida</taxon>
        <taxon>Rhabditina</taxon>
        <taxon>Rhabditomorpha</taxon>
        <taxon>Strongyloidea</taxon>
        <taxon>Strongylidae</taxon>
        <taxon>Cylicocyclus</taxon>
    </lineage>
</organism>
<reference evidence="6" key="1">
    <citation type="submission" date="2023-07" db="EMBL/GenBank/DDBJ databases">
        <authorList>
            <consortium name="CYATHOMIX"/>
        </authorList>
    </citation>
    <scope>NUCLEOTIDE SEQUENCE</scope>
    <source>
        <strain evidence="6">N/A</strain>
    </source>
</reference>
<name>A0AA36GY00_CYLNA</name>
<feature type="domain" description="TAZ-type" evidence="5">
    <location>
        <begin position="11"/>
        <end position="100"/>
    </location>
</feature>
<keyword evidence="1 4" id="KW-0479">Metal-binding</keyword>